<gene>
    <name evidence="4" type="ORF">IAC55_07225</name>
</gene>
<evidence type="ECO:0000256" key="1">
    <source>
        <dbReference type="ARBA" id="ARBA00022729"/>
    </source>
</evidence>
<dbReference type="InterPro" id="IPR001638">
    <property type="entry name" value="Solute-binding_3/MltF_N"/>
</dbReference>
<feature type="signal peptide" evidence="2">
    <location>
        <begin position="1"/>
        <end position="24"/>
    </location>
</feature>
<dbReference type="Proteomes" id="UP000823611">
    <property type="component" value="Unassembled WGS sequence"/>
</dbReference>
<dbReference type="SMART" id="SM00062">
    <property type="entry name" value="PBPb"/>
    <property type="match status" value="1"/>
</dbReference>
<protein>
    <submittedName>
        <fullName evidence="4">Transporter substrate-binding domain-containing protein</fullName>
    </submittedName>
</protein>
<evidence type="ECO:0000259" key="3">
    <source>
        <dbReference type="SMART" id="SM00062"/>
    </source>
</evidence>
<dbReference type="PANTHER" id="PTHR35936">
    <property type="entry name" value="MEMBRANE-BOUND LYTIC MUREIN TRANSGLYCOSYLASE F"/>
    <property type="match status" value="1"/>
</dbReference>
<dbReference type="Pfam" id="PF00497">
    <property type="entry name" value="SBP_bac_3"/>
    <property type="match status" value="1"/>
</dbReference>
<dbReference type="EMBL" id="JADIMX010000133">
    <property type="protein sequence ID" value="MBO8435092.1"/>
    <property type="molecule type" value="Genomic_DNA"/>
</dbReference>
<comment type="caution">
    <text evidence="4">The sequence shown here is derived from an EMBL/GenBank/DDBJ whole genome shotgun (WGS) entry which is preliminary data.</text>
</comment>
<feature type="chain" id="PRO_5038693829" evidence="2">
    <location>
        <begin position="25"/>
        <end position="261"/>
    </location>
</feature>
<accession>A0A9D9DVW6</accession>
<dbReference type="AlphaFoldDB" id="A0A9D9DVW6"/>
<dbReference type="PROSITE" id="PS51257">
    <property type="entry name" value="PROKAR_LIPOPROTEIN"/>
    <property type="match status" value="1"/>
</dbReference>
<reference evidence="4" key="2">
    <citation type="journal article" date="2021" name="PeerJ">
        <title>Extensive microbial diversity within the chicken gut microbiome revealed by metagenomics and culture.</title>
        <authorList>
            <person name="Gilroy R."/>
            <person name="Ravi A."/>
            <person name="Getino M."/>
            <person name="Pursley I."/>
            <person name="Horton D.L."/>
            <person name="Alikhan N.F."/>
            <person name="Baker D."/>
            <person name="Gharbi K."/>
            <person name="Hall N."/>
            <person name="Watson M."/>
            <person name="Adriaenssens E.M."/>
            <person name="Foster-Nyarko E."/>
            <person name="Jarju S."/>
            <person name="Secka A."/>
            <person name="Antonio M."/>
            <person name="Oren A."/>
            <person name="Chaudhuri R.R."/>
            <person name="La Ragione R."/>
            <person name="Hildebrand F."/>
            <person name="Pallen M.J."/>
        </authorList>
    </citation>
    <scope>NUCLEOTIDE SEQUENCE</scope>
    <source>
        <strain evidence="4">F6-4510</strain>
    </source>
</reference>
<dbReference type="CDD" id="cd13619">
    <property type="entry name" value="PBP2_GlnP"/>
    <property type="match status" value="1"/>
</dbReference>
<dbReference type="SUPFAM" id="SSF53850">
    <property type="entry name" value="Periplasmic binding protein-like II"/>
    <property type="match status" value="1"/>
</dbReference>
<organism evidence="4 5">
    <name type="scientific">Candidatus Fimicola merdigallinarum</name>
    <dbReference type="NCBI Taxonomy" id="2840819"/>
    <lineage>
        <taxon>Bacteria</taxon>
        <taxon>Bacillati</taxon>
        <taxon>Bacillota</taxon>
        <taxon>Clostridia</taxon>
        <taxon>Lachnospirales</taxon>
        <taxon>Lachnospiraceae</taxon>
        <taxon>Lachnospiraceae incertae sedis</taxon>
        <taxon>Candidatus Fimicola</taxon>
    </lineage>
</organism>
<evidence type="ECO:0000313" key="4">
    <source>
        <dbReference type="EMBL" id="MBO8435092.1"/>
    </source>
</evidence>
<sequence length="261" mass="28376">MKFLKSTMAVALSLGMMFSLVGCGGDQNQSSTNDTGKKKYVIATDTTFAPFEFQNENGEYVGIDIDLIKAIAENQGFDVDIQSLGFNAALQAVTSGQADGMIAGMSITEERKNTFDFSDAYYDSAVVMATSKNDTTINSYEDLKGKTVAVKIGTEGERFASSVADKYGFTMDIYDDSNSMYQAVMSGSAVACFEDYPVINYAISSQGLGLKLYSEKEQGSSYGFGVKKGENPELISMFNEGLANIKENGEYQKILDTYIQE</sequence>
<keyword evidence="1 2" id="KW-0732">Signal</keyword>
<proteinExistence type="predicted"/>
<dbReference type="Gene3D" id="3.40.190.10">
    <property type="entry name" value="Periplasmic binding protein-like II"/>
    <property type="match status" value="2"/>
</dbReference>
<feature type="domain" description="Solute-binding protein family 3/N-terminal" evidence="3">
    <location>
        <begin position="39"/>
        <end position="261"/>
    </location>
</feature>
<dbReference type="PANTHER" id="PTHR35936:SF38">
    <property type="entry name" value="GLUTAMINE-BINDING PERIPLASMIC PROTEIN"/>
    <property type="match status" value="1"/>
</dbReference>
<reference evidence="4" key="1">
    <citation type="submission" date="2020-10" db="EMBL/GenBank/DDBJ databases">
        <authorList>
            <person name="Gilroy R."/>
        </authorList>
    </citation>
    <scope>NUCLEOTIDE SEQUENCE</scope>
    <source>
        <strain evidence="4">F6-4510</strain>
    </source>
</reference>
<evidence type="ECO:0000256" key="2">
    <source>
        <dbReference type="SAM" id="SignalP"/>
    </source>
</evidence>
<name>A0A9D9DVW6_9FIRM</name>
<evidence type="ECO:0000313" key="5">
    <source>
        <dbReference type="Proteomes" id="UP000823611"/>
    </source>
</evidence>